<dbReference type="SUPFAM" id="SSF53756">
    <property type="entry name" value="UDP-Glycosyltransferase/glycogen phosphorylase"/>
    <property type="match status" value="1"/>
</dbReference>
<comment type="caution">
    <text evidence="5">The sequence shown here is derived from an EMBL/GenBank/DDBJ whole genome shotgun (WGS) entry which is preliminary data.</text>
</comment>
<keyword evidence="1" id="KW-0328">Glycosyltransferase</keyword>
<dbReference type="EMBL" id="VNIQ01000001">
    <property type="protein sequence ID" value="TYQ07662.1"/>
    <property type="molecule type" value="Genomic_DNA"/>
</dbReference>
<dbReference type="PANTHER" id="PTHR46401:SF2">
    <property type="entry name" value="GLYCOSYLTRANSFERASE WBBK-RELATED"/>
    <property type="match status" value="1"/>
</dbReference>
<reference evidence="5" key="1">
    <citation type="submission" date="2019-07" db="EMBL/GenBank/DDBJ databases">
        <title>Genomic Encyclopedia of Type Strains, Phase IV (KMG-IV): sequencing the most valuable type-strain genomes for metagenomic binning, comparative biology and taxonomic classification.</title>
        <authorList>
            <person name="Goeker M."/>
        </authorList>
    </citation>
    <scope>NUCLEOTIDE SEQUENCE</scope>
    <source>
        <strain evidence="5">DSM 44596</strain>
    </source>
</reference>
<proteinExistence type="predicted"/>
<dbReference type="InterPro" id="IPR028098">
    <property type="entry name" value="Glyco_trans_4-like_N"/>
</dbReference>
<feature type="domain" description="Glycosyl transferase family 1" evidence="3">
    <location>
        <begin position="203"/>
        <end position="358"/>
    </location>
</feature>
<gene>
    <name evidence="5" type="ORF">FNL38_10126</name>
</gene>
<evidence type="ECO:0000256" key="1">
    <source>
        <dbReference type="ARBA" id="ARBA00022676"/>
    </source>
</evidence>
<feature type="domain" description="Glycosyltransferase subfamily 4-like N-terminal" evidence="4">
    <location>
        <begin position="43"/>
        <end position="190"/>
    </location>
</feature>
<dbReference type="Pfam" id="PF00534">
    <property type="entry name" value="Glycos_transf_1"/>
    <property type="match status" value="1"/>
</dbReference>
<dbReference type="Pfam" id="PF13439">
    <property type="entry name" value="Glyco_transf_4"/>
    <property type="match status" value="1"/>
</dbReference>
<sequence length="388" mass="42750">MDTPRAGQASRDGESVDLLFDARHIRQSGIGTYIRTQIPVLEQVLKERGFRLAILADRNAAPDTSEETRVVFADPAEARMYSMGEQRVWRRALSATRPQALWVPHYPFPFALTSPRNRDVRYFSTVHDTLHIEDKKLSDQNRAKNAYAWTMLKLSARRAATIFTPSQATARSMAAIAPSSEVLVTPIPVDDVWFSEADSASSPIERPYILYVGNIKRHKNLPVLLDAFATISDSIPHTLVIAGGDESLRTLDDRINQLVAGLGERVQLTGRLPFDSLRALVAQADLLVMPSLFEGAGLPPLEAMASGTAVLASDIAVLRETCGDGAEYFDPHDSEALAELVKKYCDNEDARASLSHRGELHVKRRQSEIVSTATAEKICSFLSEVPIG</sequence>
<name>A0A652YVE0_NOCGL</name>
<accession>A0A652YVE0</accession>
<dbReference type="InterPro" id="IPR001296">
    <property type="entry name" value="Glyco_trans_1"/>
</dbReference>
<evidence type="ECO:0000256" key="2">
    <source>
        <dbReference type="ARBA" id="ARBA00022679"/>
    </source>
</evidence>
<dbReference type="CDD" id="cd03809">
    <property type="entry name" value="GT4_MtfB-like"/>
    <property type="match status" value="1"/>
</dbReference>
<dbReference type="PANTHER" id="PTHR46401">
    <property type="entry name" value="GLYCOSYLTRANSFERASE WBBK-RELATED"/>
    <property type="match status" value="1"/>
</dbReference>
<dbReference type="AlphaFoldDB" id="A0A652YVE0"/>
<keyword evidence="2 5" id="KW-0808">Transferase</keyword>
<evidence type="ECO:0000259" key="3">
    <source>
        <dbReference type="Pfam" id="PF00534"/>
    </source>
</evidence>
<protein>
    <submittedName>
        <fullName evidence="5">Glycosyltransferase involved in cell wall biosynthesis</fullName>
    </submittedName>
</protein>
<evidence type="ECO:0000313" key="5">
    <source>
        <dbReference type="EMBL" id="TYQ07662.1"/>
    </source>
</evidence>
<evidence type="ECO:0000259" key="4">
    <source>
        <dbReference type="Pfam" id="PF13439"/>
    </source>
</evidence>
<dbReference type="Gene3D" id="3.40.50.2000">
    <property type="entry name" value="Glycogen Phosphorylase B"/>
    <property type="match status" value="2"/>
</dbReference>
<organism evidence="5">
    <name type="scientific">Nocardia globerula</name>
    <dbReference type="NCBI Taxonomy" id="1818"/>
    <lineage>
        <taxon>Bacteria</taxon>
        <taxon>Bacillati</taxon>
        <taxon>Actinomycetota</taxon>
        <taxon>Actinomycetes</taxon>
        <taxon>Mycobacteriales</taxon>
        <taxon>Nocardiaceae</taxon>
        <taxon>Nocardia</taxon>
    </lineage>
</organism>
<dbReference type="GO" id="GO:0016757">
    <property type="term" value="F:glycosyltransferase activity"/>
    <property type="evidence" value="ECO:0007669"/>
    <property type="project" value="UniProtKB-KW"/>
</dbReference>